<evidence type="ECO:0008006" key="4">
    <source>
        <dbReference type="Google" id="ProtNLM"/>
    </source>
</evidence>
<name>A0A1X6YLK6_9RHOB</name>
<protein>
    <recommendedName>
        <fullName evidence="4">Tellurium resistance protein</fullName>
    </recommendedName>
</protein>
<dbReference type="AlphaFoldDB" id="A0A1X6YLK6"/>
<sequence length="152" mass="16263">MPVTDTMPTAARAIAALLLAGLGWVASDMIRPLMPEGTNFGYFNEVNAALGLICGWRVIGKRLGFGWSNGLSAGLTGVASLVVLSLFLLSLYKMLELALDRRVTGLMEGLVTIFDIATEYALVLLHVPLIGLLVGGGVFIGLFGEWVSHRWS</sequence>
<evidence type="ECO:0000256" key="1">
    <source>
        <dbReference type="SAM" id="Phobius"/>
    </source>
</evidence>
<organism evidence="2 3">
    <name type="scientific">Roseovarius halotolerans</name>
    <dbReference type="NCBI Taxonomy" id="505353"/>
    <lineage>
        <taxon>Bacteria</taxon>
        <taxon>Pseudomonadati</taxon>
        <taxon>Pseudomonadota</taxon>
        <taxon>Alphaproteobacteria</taxon>
        <taxon>Rhodobacterales</taxon>
        <taxon>Roseobacteraceae</taxon>
        <taxon>Roseovarius</taxon>
    </lineage>
</organism>
<accession>A0A1X6YLK6</accession>
<dbReference type="Proteomes" id="UP000193207">
    <property type="component" value="Unassembled WGS sequence"/>
</dbReference>
<dbReference type="OrthoDB" id="7869508at2"/>
<proteinExistence type="predicted"/>
<feature type="transmembrane region" description="Helical" evidence="1">
    <location>
        <begin position="12"/>
        <end position="30"/>
    </location>
</feature>
<dbReference type="NCBIfam" id="NF033773">
    <property type="entry name" value="tellur_TrgA"/>
    <property type="match status" value="1"/>
</dbReference>
<evidence type="ECO:0000313" key="3">
    <source>
        <dbReference type="Proteomes" id="UP000193207"/>
    </source>
</evidence>
<gene>
    <name evidence="2" type="ORF">ROH8110_01039</name>
</gene>
<feature type="transmembrane region" description="Helical" evidence="1">
    <location>
        <begin position="42"/>
        <end position="59"/>
    </location>
</feature>
<keyword evidence="3" id="KW-1185">Reference proteome</keyword>
<feature type="transmembrane region" description="Helical" evidence="1">
    <location>
        <begin position="71"/>
        <end position="91"/>
    </location>
</feature>
<keyword evidence="1" id="KW-1133">Transmembrane helix</keyword>
<keyword evidence="1" id="KW-0812">Transmembrane</keyword>
<feature type="transmembrane region" description="Helical" evidence="1">
    <location>
        <begin position="129"/>
        <end position="147"/>
    </location>
</feature>
<dbReference type="InterPro" id="IPR047784">
    <property type="entry name" value="TrgA"/>
</dbReference>
<keyword evidence="1" id="KW-0472">Membrane</keyword>
<reference evidence="2 3" key="1">
    <citation type="submission" date="2017-03" db="EMBL/GenBank/DDBJ databases">
        <authorList>
            <person name="Afonso C.L."/>
            <person name="Miller P.J."/>
            <person name="Scott M.A."/>
            <person name="Spackman E."/>
            <person name="Goraichik I."/>
            <person name="Dimitrov K.M."/>
            <person name="Suarez D.L."/>
            <person name="Swayne D.E."/>
        </authorList>
    </citation>
    <scope>NUCLEOTIDE SEQUENCE [LARGE SCALE GENOMIC DNA]</scope>
    <source>
        <strain evidence="2 3">CECT 8110</strain>
    </source>
</reference>
<evidence type="ECO:0000313" key="2">
    <source>
        <dbReference type="EMBL" id="SLN24704.1"/>
    </source>
</evidence>
<dbReference type="EMBL" id="FWFU01000001">
    <property type="protein sequence ID" value="SLN24704.1"/>
    <property type="molecule type" value="Genomic_DNA"/>
</dbReference>
<dbReference type="RefSeq" id="WP_085816612.1">
    <property type="nucleotide sequence ID" value="NZ_RBXI01000003.1"/>
</dbReference>